<evidence type="ECO:0000256" key="7">
    <source>
        <dbReference type="ARBA" id="ARBA00022664"/>
    </source>
</evidence>
<dbReference type="PROSITE" id="PS50526">
    <property type="entry name" value="RDRP_SSRNA_NEG_NONSEG"/>
    <property type="match status" value="1"/>
</dbReference>
<comment type="subcellular location">
    <subcellularLocation>
        <location evidence="1">Host cytoplasm</location>
    </subcellularLocation>
    <subcellularLocation>
        <location evidence="2">Virion</location>
    </subcellularLocation>
</comment>
<evidence type="ECO:0000256" key="5">
    <source>
        <dbReference type="ARBA" id="ARBA00022484"/>
    </source>
</evidence>
<feature type="domain" description="Mononegavirus-type SAM-dependent 2'-O-MTase" evidence="28">
    <location>
        <begin position="1674"/>
        <end position="1866"/>
    </location>
</feature>
<dbReference type="EC" id="2.7.7.48" evidence="3"/>
<keyword evidence="15" id="KW-0693">Viral RNA replication</keyword>
<sequence length="2102" mass="242136">MDFSDDEETITKTLPPVGDFHLRSALKIPNLSEINRGVLRAKEKISWGRLLSFDMKLYSSPPGEQLGHIFLFLNQNKGERSEVLKVITESVERETKYLVSSEISSLTKLKSAGDHYERSINVVERESFTDTLYSEFRLRTMAAIQYCVSKDSERDVTPLMEFFHGVRNECPMLKIGRILIILTGELIGIVNIPTTAQGQTLERLLNDHHAELSINVQYLDTLRLISDKISERDNVMIASKIGEKVNPIIYPSPSVVTKILTVFDKGLVEHGNEFYKAIKVYEALVVGLTLKLEDTGYIPDNLDYLKNTLNDVSGEFRGICDKMVDLLRKECNTFQHLSQAHGFFRLWGHPVIDSLAGVEKMRKVGTKEKVTDQFIPLQMGRKFKEKFCMSYFKKNKAVYPNFQILEAGSYLTDCLETNKRINLSDPDYHIQDWDNVLLCKTLEVPDSYNLSLIVADTAISPNREELKSAENDRRGALKPEWRRGVIKWIKDGMIDCMLLLLLVNLCPTGLPLIWLIIGLYPKEREVNPVARMFSLMSLMMRAYFVITEEMLSKHVLKHFPNISMTLPLLDLTKKLNLFTRRQQNQKPGGRTFCINMDFEKWNLNFRKEVTFHVFDSLGRLFGLTHLYNRTYDIFRNSLLYLSDGSYMPKFDDNYQWLGNRPENCIVGHLGGNEGLRQKAWTIATSLMIDIICEEEKVDYKLMGQGDNQVLLVTIYSEKARLLGDKHQISKEEIRLKLQRFLEKLYTKSKAIGLPIKPLETWVSDTFFAYGKLPVFKGVVGAQSLKKLARCFPFSNEDIMTLDNALGSITATFSASCAADRNSVVPLWVAKFNQVLAIEWFSIIHPLGSVPFQREPSNLFKNLSSLKLLSGSQLEREKIPERIVLRSISIIPKVLGGFNTFNLLGSHFRGIPDPLTHSLTVLKLWINLLEKRQTREDRLLCRVLKSWYTPLLRRSPRYHQLNSDPYSIPVFQPIGTKMITQRMIRRQVKAISGSSKYSEWFHQLVSITEDEAREKLNNTLSAGEVIYPRLNYALIKGSVYGYAESVVSKVDKTVTLSRLTSSKYDVVGTIWEGEKEFWCYFFERCELKAHAEPLKCITLYAQLLRDFGWEKKVLGVTCPCSYTVIKPDDHPVPTDKNFIEARTEVNTLLHRDVLDTFNGTSVPYLGSEVEEGQSYNVSRVTFGTDPLLSRPVSLMRLIGWLVPNDSNWAKLLYYNLQSVTDTDPSIFIDNDPLFEANSDQKFVEGSNQRGSMWNHLYSAGSHVSVNTATWTDAGDKGEYHLQFQSLICLIQEAMLNNVSSNFPHPRMRWQTDCRDCFIKAIEHIPDLDIKPEEDLFPTYKENPYLFLHSKQVTSKIDRRLEELKSMQRISILSVRNPPRLAGKLIAEHVAFNIVRKLLQGGTDSTIESMMGTNVLELRKLDVDLMMKCISLILWTTVFSRNESHGRVPNWQVDKELILKKLMKLDLNAFQGGLVLFQDDHTVMQLRRSQWFSPPSSYPVNLSHGLVSFKSSLLLYIKTTKESPIHVWTLAVHRKELDWYKAIYLRRFVEINREDNTCHDCKWAIAVYHWSDFSDIETLVKTVCPKNHNLFHSDYIIRSALITDQWDEILQVAAVRANSPLIFHPHKEQMKSLLCMKEGFKYSGISESEMIHASDDIFLTLPKVSHDYNYVPYILSPISLPTRAYCRVYELMSQFQFRDFTSFRIVVLGDGFGGSSIAVGEIIGFNNVLCWTLLDNSDSLPKTTHTAIPPSHYLDNREIQNLSNRWHGDIFSNEFQKAWDIDEDLRSVNCILSEIELNHYPEDRTIHLTTKQCKILLSMDKAVVIIKVAFELFTDLLVLLDETRTFFYDVQIVNTPLVDLKYGECWLVFTKRADRRRPAFNNDSGAHKLSRLLDFKLMATEHCVNEVKYASAWKTILGDNHPLLTLTWNDTEGWFSSAGISSWNNTDSTLMLNQIRNFKCPEYIFDHAGRKAKYWYHEDAEVLKLRLLSLILARMESTRYINAVFKNRDGFSIKWNRKMKQSNKISYPMLVRNKNQPLSEEQVNALAKYVAVIRYKLQISGSDYATFYEIKDSVPFKYVPIKEFKGVKKEAYFRISKNYNAMLG</sequence>
<evidence type="ECO:0000256" key="15">
    <source>
        <dbReference type="ARBA" id="ARBA00022953"/>
    </source>
</evidence>
<evidence type="ECO:0000256" key="22">
    <source>
        <dbReference type="ARBA" id="ARBA00030436"/>
    </source>
</evidence>
<evidence type="ECO:0000256" key="4">
    <source>
        <dbReference type="ARBA" id="ARBA00012582"/>
    </source>
</evidence>
<organism evidence="29 30">
    <name type="scientific">Bemisia tabaci-associated virus 1</name>
    <dbReference type="NCBI Taxonomy" id="3070198"/>
    <lineage>
        <taxon>Viruses</taxon>
        <taxon>Riboviria</taxon>
        <taxon>Orthornavirae</taxon>
        <taxon>Negarnaviricota</taxon>
        <taxon>Haploviricotina</taxon>
        <taxon>Monjiviricetes</taxon>
        <taxon>Mononegavirales</taxon>
        <taxon>Rhabdoviridae</taxon>
        <taxon>Betarhabdovirinae</taxon>
        <taxon>Betacytorhabdovirus</taxon>
        <taxon>Betacytorhabdovirus bemisiae</taxon>
        <taxon>Cytorhabdovirus bemisiae</taxon>
    </lineage>
</organism>
<comment type="catalytic activity">
    <reaction evidence="25">
        <text>a 5'-end (5'-triphosphoguanosine)-adenylyl-adenylyl-cytidylyl-adenosine in mRNA + 2 S-adenosyl-L-methionine = a 5'-end (N(7)-methyl 5'-triphosphoguanosine)-(2'-O-methyladenylyl)-adenylyl-cytidylyl-adenosine in mRNA + 2 S-adenosyl-L-homocysteine + H(+)</text>
        <dbReference type="Rhea" id="RHEA:65376"/>
        <dbReference type="Rhea" id="RHEA-COMP:16797"/>
        <dbReference type="Rhea" id="RHEA-COMP:16798"/>
        <dbReference type="ChEBI" id="CHEBI:15378"/>
        <dbReference type="ChEBI" id="CHEBI:57856"/>
        <dbReference type="ChEBI" id="CHEBI:59789"/>
        <dbReference type="ChEBI" id="CHEBI:156483"/>
        <dbReference type="ChEBI" id="CHEBI:156484"/>
        <dbReference type="EC" id="2.1.1.375"/>
    </reaction>
</comment>
<dbReference type="GeneID" id="80541003"/>
<evidence type="ECO:0000256" key="26">
    <source>
        <dbReference type="ARBA" id="ARBA00048548"/>
    </source>
</evidence>
<evidence type="ECO:0000256" key="21">
    <source>
        <dbReference type="ARBA" id="ARBA00026099"/>
    </source>
</evidence>
<evidence type="ECO:0000256" key="2">
    <source>
        <dbReference type="ARBA" id="ARBA00004328"/>
    </source>
</evidence>
<evidence type="ECO:0000256" key="23">
    <source>
        <dbReference type="ARBA" id="ARBA00031012"/>
    </source>
</evidence>
<evidence type="ECO:0000256" key="24">
    <source>
        <dbReference type="ARBA" id="ARBA00047332"/>
    </source>
</evidence>
<evidence type="ECO:0000256" key="9">
    <source>
        <dbReference type="ARBA" id="ARBA00022691"/>
    </source>
</evidence>
<comment type="catalytic activity">
    <reaction evidence="24">
        <text>a 5'-end (5'-triphosphoguanosine)-adenylyl-adenylyl-cytidylyl-adenosine in mRNA + S-adenosyl-L-methionine = a 5'-end (5'-triphosphoguanosine)-(2'-O-methyladenylyl)-adenylyl-cytidylyl-adenosine in mRNA + S-adenosyl-L-homocysteine + H(+)</text>
        <dbReference type="Rhea" id="RHEA:65380"/>
        <dbReference type="Rhea" id="RHEA-COMP:16797"/>
        <dbReference type="Rhea" id="RHEA-COMP:16801"/>
        <dbReference type="ChEBI" id="CHEBI:15378"/>
        <dbReference type="ChEBI" id="CHEBI:57856"/>
        <dbReference type="ChEBI" id="CHEBI:59789"/>
        <dbReference type="ChEBI" id="CHEBI:156482"/>
        <dbReference type="ChEBI" id="CHEBI:156484"/>
    </reaction>
</comment>
<dbReference type="GO" id="GO:0005524">
    <property type="term" value="F:ATP binding"/>
    <property type="evidence" value="ECO:0007669"/>
    <property type="project" value="UniProtKB-KW"/>
</dbReference>
<evidence type="ECO:0000256" key="1">
    <source>
        <dbReference type="ARBA" id="ARBA00004192"/>
    </source>
</evidence>
<evidence type="ECO:0000256" key="10">
    <source>
        <dbReference type="ARBA" id="ARBA00022695"/>
    </source>
</evidence>
<evidence type="ECO:0000259" key="27">
    <source>
        <dbReference type="PROSITE" id="PS50526"/>
    </source>
</evidence>
<dbReference type="GO" id="GO:0030430">
    <property type="term" value="C:host cell cytoplasm"/>
    <property type="evidence" value="ECO:0007669"/>
    <property type="project" value="UniProtKB-SubCell"/>
</dbReference>
<dbReference type="Pfam" id="PF14318">
    <property type="entry name" value="Mononeg_mRNAcap"/>
    <property type="match status" value="1"/>
</dbReference>
<reference evidence="30" key="1">
    <citation type="journal article" date="2021" name="bioRxiv">
        <title>Illuminating the plant rhabdovirus landscape through metatranscriptomics data.</title>
        <authorList>
            <person name="Bejerman N."/>
            <person name="Dietzgen R.G."/>
            <person name="Debat H."/>
        </authorList>
    </citation>
    <scope>NUCLEOTIDE SEQUENCE [LARGE SCALE GENOMIC DNA]</scope>
</reference>
<comment type="catalytic activity">
    <reaction evidence="26">
        <text>GTP + H2O = GDP + phosphate + H(+)</text>
        <dbReference type="Rhea" id="RHEA:19669"/>
        <dbReference type="ChEBI" id="CHEBI:15377"/>
        <dbReference type="ChEBI" id="CHEBI:15378"/>
        <dbReference type="ChEBI" id="CHEBI:37565"/>
        <dbReference type="ChEBI" id="CHEBI:43474"/>
        <dbReference type="ChEBI" id="CHEBI:58189"/>
    </reaction>
</comment>
<evidence type="ECO:0000313" key="30">
    <source>
        <dbReference type="Proteomes" id="UP001161625"/>
    </source>
</evidence>
<dbReference type="RefSeq" id="YP_010802280.1">
    <property type="nucleotide sequence ID" value="NC_076976.1"/>
</dbReference>
<comment type="catalytic activity">
    <reaction evidence="20">
        <text>a 5'-end (5'-triphosphoguanosine)-(2'-O-methyladenylyl)-adenylyl-cytidylyl-adenosine in mRNA + S-adenosyl-L-methionine = a 5'-end (N(7)-methyl 5'-triphosphoguanosine)-(2'-O-methyladenylyl)-adenylyl-cytidylyl-adenosine in mRNA + S-adenosyl-L-homocysteine</text>
        <dbReference type="Rhea" id="RHEA:65440"/>
        <dbReference type="Rhea" id="RHEA-COMP:16798"/>
        <dbReference type="Rhea" id="RHEA-COMP:16801"/>
        <dbReference type="ChEBI" id="CHEBI:57856"/>
        <dbReference type="ChEBI" id="CHEBI:59789"/>
        <dbReference type="ChEBI" id="CHEBI:156482"/>
        <dbReference type="ChEBI" id="CHEBI:156483"/>
    </reaction>
</comment>
<keyword evidence="8" id="KW-0808">Transferase</keyword>
<evidence type="ECO:0000256" key="25">
    <source>
        <dbReference type="ARBA" id="ARBA00047370"/>
    </source>
</evidence>
<keyword evidence="5" id="KW-0696">RNA-directed RNA polymerase</keyword>
<comment type="catalytic activity">
    <reaction evidence="19">
        <text>a 5'-end triphospho-adenylyl-adenylyl-cytidylyl-adenosine in mRNA + GDP + H(+) = a 5'-end (5'-triphosphoguanosine)-adenylyl-adenylyl-cytidylyl-adenosine in mRNA + diphosphate</text>
        <dbReference type="Rhea" id="RHEA:65436"/>
        <dbReference type="Rhea" id="RHEA-COMP:16797"/>
        <dbReference type="Rhea" id="RHEA-COMP:16799"/>
        <dbReference type="ChEBI" id="CHEBI:15378"/>
        <dbReference type="ChEBI" id="CHEBI:33019"/>
        <dbReference type="ChEBI" id="CHEBI:58189"/>
        <dbReference type="ChEBI" id="CHEBI:156484"/>
        <dbReference type="ChEBI" id="CHEBI:156503"/>
        <dbReference type="EC" id="2.7.7.88"/>
    </reaction>
</comment>
<name>A0A8D9UJ41_9RHAB</name>
<accession>A0A8D9UJ41</accession>
<dbReference type="InterPro" id="IPR025786">
    <property type="entry name" value="Mononega_L_MeTrfase"/>
</dbReference>
<keyword evidence="11" id="KW-0547">Nucleotide-binding</keyword>
<evidence type="ECO:0000256" key="6">
    <source>
        <dbReference type="ARBA" id="ARBA00022603"/>
    </source>
</evidence>
<evidence type="ECO:0000256" key="14">
    <source>
        <dbReference type="ARBA" id="ARBA00022844"/>
    </source>
</evidence>
<evidence type="ECO:0000256" key="8">
    <source>
        <dbReference type="ARBA" id="ARBA00022679"/>
    </source>
</evidence>
<evidence type="ECO:0000259" key="28">
    <source>
        <dbReference type="PROSITE" id="PS51590"/>
    </source>
</evidence>
<dbReference type="EC" id="2.1.1.375" evidence="21"/>
<evidence type="ECO:0000256" key="11">
    <source>
        <dbReference type="ARBA" id="ARBA00022741"/>
    </source>
</evidence>
<protein>
    <recommendedName>
        <fullName evidence="23">Replicase</fullName>
        <ecNumber evidence="21">2.1.1.375</ecNumber>
        <ecNumber evidence="3">2.7.7.48</ecNumber>
        <ecNumber evidence="4">2.7.7.88</ecNumber>
    </recommendedName>
    <alternativeName>
        <fullName evidence="22">Transcriptase</fullName>
    </alternativeName>
</protein>
<dbReference type="Proteomes" id="UP001161625">
    <property type="component" value="Segment"/>
</dbReference>
<evidence type="ECO:0000256" key="18">
    <source>
        <dbReference type="ARBA" id="ARBA00023268"/>
    </source>
</evidence>
<evidence type="ECO:0000256" key="17">
    <source>
        <dbReference type="ARBA" id="ARBA00023200"/>
    </source>
</evidence>
<dbReference type="GO" id="GO:0003968">
    <property type="term" value="F:RNA-directed RNA polymerase activity"/>
    <property type="evidence" value="ECO:0007669"/>
    <property type="project" value="UniProtKB-KW"/>
</dbReference>
<feature type="domain" description="RdRp catalytic" evidence="27">
    <location>
        <begin position="590"/>
        <end position="777"/>
    </location>
</feature>
<evidence type="ECO:0000313" key="29">
    <source>
        <dbReference type="EMBL" id="DAF42320.1"/>
    </source>
</evidence>
<keyword evidence="6" id="KW-0489">Methyltransferase</keyword>
<evidence type="ECO:0000256" key="20">
    <source>
        <dbReference type="ARBA" id="ARBA00024499"/>
    </source>
</evidence>
<dbReference type="Pfam" id="PF00946">
    <property type="entry name" value="Mononeg_RNA_pol"/>
    <property type="match status" value="1"/>
</dbReference>
<keyword evidence="7" id="KW-0507">mRNA processing</keyword>
<evidence type="ECO:0000256" key="19">
    <source>
        <dbReference type="ARBA" id="ARBA00024494"/>
    </source>
</evidence>
<dbReference type="InterPro" id="IPR014023">
    <property type="entry name" value="Mononeg_RNA_pol_cat"/>
</dbReference>
<keyword evidence="18" id="KW-0511">Multifunctional enzyme</keyword>
<dbReference type="InterPro" id="IPR026890">
    <property type="entry name" value="Mononeg_mRNAcap"/>
</dbReference>
<evidence type="ECO:0000256" key="13">
    <source>
        <dbReference type="ARBA" id="ARBA00022840"/>
    </source>
</evidence>
<keyword evidence="17" id="KW-1035">Host cytoplasm</keyword>
<dbReference type="GO" id="GO:0004482">
    <property type="term" value="F:mRNA 5'-cap (guanine-N7-)-methyltransferase activity"/>
    <property type="evidence" value="ECO:0007669"/>
    <property type="project" value="InterPro"/>
</dbReference>
<dbReference type="EC" id="2.7.7.88" evidence="4"/>
<proteinExistence type="predicted"/>
<keyword evidence="13" id="KW-0067">ATP-binding</keyword>
<keyword evidence="10" id="KW-0548">Nucleotidyltransferase</keyword>
<dbReference type="GO" id="GO:0044423">
    <property type="term" value="C:virion component"/>
    <property type="evidence" value="ECO:0007669"/>
    <property type="project" value="UniProtKB-KW"/>
</dbReference>
<evidence type="ECO:0000256" key="16">
    <source>
        <dbReference type="ARBA" id="ARBA00023042"/>
    </source>
</evidence>
<keyword evidence="16" id="KW-0506">mRNA capping</keyword>
<dbReference type="KEGG" id="vg:80541003"/>
<reference evidence="30" key="2">
    <citation type="journal article" date="2021" name="Viruses">
        <title>Illuminating the Plant Rhabdovirus Landscape through Metatranscriptomics Data.</title>
        <authorList>
            <person name="Bejerman N."/>
            <person name="Dietzgen R.G."/>
            <person name="Debat H."/>
        </authorList>
    </citation>
    <scope>NUCLEOTIDE SEQUENCE [LARGE SCALE GENOMIC DNA]</scope>
</reference>
<keyword evidence="14" id="KW-0946">Virion</keyword>
<evidence type="ECO:0000256" key="3">
    <source>
        <dbReference type="ARBA" id="ARBA00012494"/>
    </source>
</evidence>
<dbReference type="EMBL" id="BK014303">
    <property type="protein sequence ID" value="DAF42320.1"/>
    <property type="molecule type" value="Viral_cRNA"/>
</dbReference>
<evidence type="ECO:0000256" key="12">
    <source>
        <dbReference type="ARBA" id="ARBA00022801"/>
    </source>
</evidence>
<keyword evidence="12" id="KW-0378">Hydrolase</keyword>
<keyword evidence="9" id="KW-0949">S-adenosyl-L-methionine</keyword>
<dbReference type="GO" id="GO:0016787">
    <property type="term" value="F:hydrolase activity"/>
    <property type="evidence" value="ECO:0007669"/>
    <property type="project" value="UniProtKB-KW"/>
</dbReference>
<dbReference type="PROSITE" id="PS51590">
    <property type="entry name" value="SAM_MT_MNV_L"/>
    <property type="match status" value="1"/>
</dbReference>
<keyword evidence="30" id="KW-1185">Reference proteome</keyword>